<keyword evidence="1" id="KW-0269">Exonuclease</keyword>
<name>A0ACD3SNX1_9BURK</name>
<organism evidence="1 2">
    <name type="scientific">Imbroritus primus</name>
    <dbReference type="NCBI Taxonomy" id="3058603"/>
    <lineage>
        <taxon>Bacteria</taxon>
        <taxon>Pseudomonadati</taxon>
        <taxon>Pseudomonadota</taxon>
        <taxon>Betaproteobacteria</taxon>
        <taxon>Burkholderiales</taxon>
        <taxon>Burkholderiaceae</taxon>
        <taxon>Imbroritus</taxon>
    </lineage>
</organism>
<evidence type="ECO:0000313" key="1">
    <source>
        <dbReference type="EMBL" id="TMS57833.1"/>
    </source>
</evidence>
<accession>A0ACD3SNX1</accession>
<comment type="caution">
    <text evidence="1">The sequence shown here is derived from an EMBL/GenBank/DDBJ whole genome shotgun (WGS) entry which is preliminary data.</text>
</comment>
<reference evidence="1" key="1">
    <citation type="submission" date="2019-05" db="EMBL/GenBank/DDBJ databases">
        <title>Revised genome assembly of Burkholderiaceae (previously Ralstonia) sp. PBA.</title>
        <authorList>
            <person name="Gan H.M."/>
        </authorList>
    </citation>
    <scope>NUCLEOTIDE SEQUENCE</scope>
    <source>
        <strain evidence="1">PBA</strain>
    </source>
</reference>
<keyword evidence="2" id="KW-1185">Reference proteome</keyword>
<keyword evidence="1" id="KW-0540">Nuclease</keyword>
<sequence>MPETAPFVVPSPDAVFPPFAGLTLAQIHVPATAAACEAAAQALRQAGIVGFDTETRPVFTKGVDAGGPHLVQFATPDAAYLFQLHHPAVPPVVRALLQDAGLLKVGFGLREDRRQIAARLGIEAESLVDLSTHFRQHGMRRDVGVVTAVAMVLQQAFQKSKRISTSNWAAERLRPNQLLYAANDAYAALMVYRALHK</sequence>
<dbReference type="Proteomes" id="UP000004277">
    <property type="component" value="Unassembled WGS sequence"/>
</dbReference>
<protein>
    <submittedName>
        <fullName evidence="1">3'-5' exonuclease domain-containing protein 2</fullName>
    </submittedName>
</protein>
<keyword evidence="1" id="KW-0378">Hydrolase</keyword>
<gene>
    <name evidence="1" type="ORF">MW7_010160</name>
</gene>
<dbReference type="EMBL" id="AKCV02000017">
    <property type="protein sequence ID" value="TMS57833.1"/>
    <property type="molecule type" value="Genomic_DNA"/>
</dbReference>
<evidence type="ECO:0000313" key="2">
    <source>
        <dbReference type="Proteomes" id="UP000004277"/>
    </source>
</evidence>
<proteinExistence type="predicted"/>